<gene>
    <name evidence="10" type="primary">NARS2</name>
    <name evidence="10" type="ORF">DERF_007338</name>
    <name evidence="9" type="ORF">HUG17_1746</name>
</gene>
<accession>A0A922I057</accession>
<reference evidence="9" key="2">
    <citation type="submission" date="2020-06" db="EMBL/GenBank/DDBJ databases">
        <authorList>
            <person name="Ji K."/>
            <person name="Li J."/>
        </authorList>
    </citation>
    <scope>NUCLEOTIDE SEQUENCE</scope>
    <source>
        <strain evidence="9">JKM2019</strain>
        <tissue evidence="9">Whole body</tissue>
    </source>
</reference>
<feature type="domain" description="Aminoacyl-transfer RNA synthetases class-II family profile" evidence="8">
    <location>
        <begin position="166"/>
        <end position="479"/>
    </location>
</feature>
<evidence type="ECO:0000256" key="1">
    <source>
        <dbReference type="ARBA" id="ARBA00008226"/>
    </source>
</evidence>
<dbReference type="Proteomes" id="UP000790347">
    <property type="component" value="Unassembled WGS sequence"/>
</dbReference>
<dbReference type="PROSITE" id="PS50862">
    <property type="entry name" value="AA_TRNA_LIGASE_II"/>
    <property type="match status" value="1"/>
</dbReference>
<keyword evidence="11" id="KW-1185">Reference proteome</keyword>
<keyword evidence="5" id="KW-0067">ATP-binding</keyword>
<dbReference type="InterPro" id="IPR004522">
    <property type="entry name" value="Asn-tRNA-ligase"/>
</dbReference>
<evidence type="ECO:0000256" key="5">
    <source>
        <dbReference type="ARBA" id="ARBA00022840"/>
    </source>
</evidence>
<evidence type="ECO:0000259" key="8">
    <source>
        <dbReference type="PROSITE" id="PS50862"/>
    </source>
</evidence>
<organism evidence="10 11">
    <name type="scientific">Dermatophagoides farinae</name>
    <name type="common">American house dust mite</name>
    <dbReference type="NCBI Taxonomy" id="6954"/>
    <lineage>
        <taxon>Eukaryota</taxon>
        <taxon>Metazoa</taxon>
        <taxon>Ecdysozoa</taxon>
        <taxon>Arthropoda</taxon>
        <taxon>Chelicerata</taxon>
        <taxon>Arachnida</taxon>
        <taxon>Acari</taxon>
        <taxon>Acariformes</taxon>
        <taxon>Sarcoptiformes</taxon>
        <taxon>Astigmata</taxon>
        <taxon>Psoroptidia</taxon>
        <taxon>Analgoidea</taxon>
        <taxon>Pyroglyphidae</taxon>
        <taxon>Dermatophagoidinae</taxon>
        <taxon>Dermatophagoides</taxon>
    </lineage>
</organism>
<dbReference type="EMBL" id="ASGP02000003">
    <property type="protein sequence ID" value="KAH9516607.1"/>
    <property type="molecule type" value="Genomic_DNA"/>
</dbReference>
<dbReference type="EC" id="6.1.1.22" evidence="2"/>
<dbReference type="SUPFAM" id="SSF55681">
    <property type="entry name" value="Class II aaRS and biotin synthetases"/>
    <property type="match status" value="1"/>
</dbReference>
<evidence type="ECO:0000256" key="6">
    <source>
        <dbReference type="ARBA" id="ARBA00022917"/>
    </source>
</evidence>
<keyword evidence="6" id="KW-0648">Protein biosynthesis</keyword>
<evidence type="ECO:0000256" key="4">
    <source>
        <dbReference type="ARBA" id="ARBA00022741"/>
    </source>
</evidence>
<dbReference type="AlphaFoldDB" id="A0A922I057"/>
<dbReference type="GO" id="GO:0005739">
    <property type="term" value="C:mitochondrion"/>
    <property type="evidence" value="ECO:0007669"/>
    <property type="project" value="TreeGrafter"/>
</dbReference>
<evidence type="ECO:0000313" key="11">
    <source>
        <dbReference type="Proteomes" id="UP000790347"/>
    </source>
</evidence>
<reference evidence="10" key="1">
    <citation type="submission" date="2013-05" db="EMBL/GenBank/DDBJ databases">
        <authorList>
            <person name="Yim A.K.Y."/>
            <person name="Chan T.F."/>
            <person name="Ji K.M."/>
            <person name="Liu X.Y."/>
            <person name="Zhou J.W."/>
            <person name="Li R.Q."/>
            <person name="Yang K.Y."/>
            <person name="Li J."/>
            <person name="Li M."/>
            <person name="Law P.T.W."/>
            <person name="Wu Y.L."/>
            <person name="Cai Z.L."/>
            <person name="Qin H."/>
            <person name="Bao Y."/>
            <person name="Leung R.K.K."/>
            <person name="Ng P.K.S."/>
            <person name="Zou J."/>
            <person name="Zhong X.J."/>
            <person name="Ran P.X."/>
            <person name="Zhong N.S."/>
            <person name="Liu Z.G."/>
            <person name="Tsui S.K.W."/>
        </authorList>
    </citation>
    <scope>NUCLEOTIDE SEQUENCE</scope>
    <source>
        <strain evidence="10">Derf</strain>
        <tissue evidence="10">Whole organism</tissue>
    </source>
</reference>
<reference evidence="9" key="3">
    <citation type="journal article" date="2021" name="World Allergy Organ. J.">
        <title>Chromosome-level assembly of Dermatophagoides farinae genome and transcriptome reveals two novel allergens Der f 37 and Der f 39.</title>
        <authorList>
            <person name="Chen J."/>
            <person name="Cai Z."/>
            <person name="Fan D."/>
            <person name="Hu J."/>
            <person name="Hou Y."/>
            <person name="He Y."/>
            <person name="Zhang Z."/>
            <person name="Zhao Z."/>
            <person name="Gao P."/>
            <person name="Hu W."/>
            <person name="Sun J."/>
            <person name="Li J."/>
            <person name="Ji K."/>
        </authorList>
    </citation>
    <scope>NUCLEOTIDE SEQUENCE</scope>
    <source>
        <strain evidence="9">JKM2019</strain>
    </source>
</reference>
<keyword evidence="7" id="KW-0030">Aminoacyl-tRNA synthetase</keyword>
<dbReference type="Gene3D" id="3.30.930.10">
    <property type="entry name" value="Bira Bifunctional Protein, Domain 2"/>
    <property type="match status" value="1"/>
</dbReference>
<dbReference type="EMBL" id="SDOV01000001">
    <property type="protein sequence ID" value="KAH7646208.1"/>
    <property type="molecule type" value="Genomic_DNA"/>
</dbReference>
<dbReference type="NCBIfam" id="TIGR00457">
    <property type="entry name" value="asnS"/>
    <property type="match status" value="1"/>
</dbReference>
<dbReference type="Proteomes" id="UP000828236">
    <property type="component" value="Unassembled WGS sequence"/>
</dbReference>
<dbReference type="GO" id="GO:0004816">
    <property type="term" value="F:asparagine-tRNA ligase activity"/>
    <property type="evidence" value="ECO:0007669"/>
    <property type="project" value="UniProtKB-EC"/>
</dbReference>
<comment type="similarity">
    <text evidence="1">Belongs to the class-II aminoacyl-tRNA synthetase family.</text>
</comment>
<dbReference type="PRINTS" id="PR01042">
    <property type="entry name" value="TRNASYNTHASP"/>
</dbReference>
<protein>
    <recommendedName>
        <fullName evidence="2">asparagine--tRNA ligase</fullName>
        <ecNumber evidence="2">6.1.1.22</ecNumber>
    </recommendedName>
</protein>
<name>A0A922I057_DERFA</name>
<dbReference type="InterPro" id="IPR002312">
    <property type="entry name" value="Asp/Asn-tRNA-synth_IIb"/>
</dbReference>
<reference evidence="10" key="4">
    <citation type="journal article" date="2022" name="Res Sq">
        <title>Comparative Genomics Reveals Insights into the Divergent Evolution of Astigmatic Mites and Household Pest Adaptations.</title>
        <authorList>
            <person name="Xiong Q."/>
            <person name="Wan A.T.-Y."/>
            <person name="Liu X.-Y."/>
            <person name="Fung C.S.-H."/>
            <person name="Xiao X."/>
            <person name="Malainual N."/>
            <person name="Hou J."/>
            <person name="Wang L."/>
            <person name="Wang M."/>
            <person name="Yang K."/>
            <person name="Cui Y."/>
            <person name="Leung E."/>
            <person name="Nong W."/>
            <person name="Shin S.-K."/>
            <person name="Au S."/>
            <person name="Jeong K.Y."/>
            <person name="Chew F.T."/>
            <person name="Hui J."/>
            <person name="Leung T.F."/>
            <person name="Tungtrongchitr A."/>
            <person name="Zhong N."/>
            <person name="Liu Z."/>
            <person name="Tsui S."/>
        </authorList>
    </citation>
    <scope>NUCLEOTIDE SEQUENCE</scope>
    <source>
        <strain evidence="10">Derf</strain>
        <tissue evidence="10">Whole organism</tissue>
    </source>
</reference>
<proteinExistence type="inferred from homology"/>
<comment type="caution">
    <text evidence="10">The sequence shown here is derived from an EMBL/GenBank/DDBJ whole genome shotgun (WGS) entry which is preliminary data.</text>
</comment>
<dbReference type="OrthoDB" id="1931232at2759"/>
<dbReference type="PANTHER" id="PTHR22594:SF34">
    <property type="entry name" value="ASPARAGINE--TRNA LIGASE, MITOCHONDRIAL-RELATED"/>
    <property type="match status" value="1"/>
</dbReference>
<dbReference type="GO" id="GO:0006421">
    <property type="term" value="P:asparaginyl-tRNA aminoacylation"/>
    <property type="evidence" value="ECO:0007669"/>
    <property type="project" value="InterPro"/>
</dbReference>
<evidence type="ECO:0000256" key="3">
    <source>
        <dbReference type="ARBA" id="ARBA00022598"/>
    </source>
</evidence>
<dbReference type="GO" id="GO:0005524">
    <property type="term" value="F:ATP binding"/>
    <property type="evidence" value="ECO:0007669"/>
    <property type="project" value="UniProtKB-KW"/>
</dbReference>
<keyword evidence="4" id="KW-0547">Nucleotide-binding</keyword>
<evidence type="ECO:0000256" key="7">
    <source>
        <dbReference type="ARBA" id="ARBA00023146"/>
    </source>
</evidence>
<dbReference type="InterPro" id="IPR045864">
    <property type="entry name" value="aa-tRNA-synth_II/BPL/LPL"/>
</dbReference>
<dbReference type="PANTHER" id="PTHR22594">
    <property type="entry name" value="ASPARTYL/LYSYL-TRNA SYNTHETASE"/>
    <property type="match status" value="1"/>
</dbReference>
<keyword evidence="3 9" id="KW-0436">Ligase</keyword>
<dbReference type="InterPro" id="IPR004364">
    <property type="entry name" value="Aa-tRNA-synt_II"/>
</dbReference>
<dbReference type="Pfam" id="PF00152">
    <property type="entry name" value="tRNA-synt_2"/>
    <property type="match status" value="1"/>
</dbReference>
<dbReference type="InterPro" id="IPR006195">
    <property type="entry name" value="aa-tRNA-synth_II"/>
</dbReference>
<dbReference type="Gene3D" id="2.40.50.140">
    <property type="entry name" value="Nucleic acid-binding proteins"/>
    <property type="match status" value="1"/>
</dbReference>
<evidence type="ECO:0000313" key="10">
    <source>
        <dbReference type="EMBL" id="KAH9516607.1"/>
    </source>
</evidence>
<evidence type="ECO:0000256" key="2">
    <source>
        <dbReference type="ARBA" id="ARBA00012816"/>
    </source>
</evidence>
<dbReference type="InterPro" id="IPR012340">
    <property type="entry name" value="NA-bd_OB-fold"/>
</dbReference>
<sequence length="489" mass="57073">MILSINCIRFRFQQTFYICRKYCHNNIRSVETIKTILEHGQPSDVHRYKVYGWIRGKVQKKKTKWFLQLDDGSSAERLQIIIPASLMEQCDRSRIQNGASLECIGRLLKSLGHQQSLDFLCDQFTVIGECPPDDYQIAHLKTGMEFDLLREQIHLRPRVRYFQSILRIRNELSRAIHKFMADNQFIEVQVPLITANDCEGGGECFTLKPANWPITNPEKLYFDRPTYLTVSGQLHLEAMASSLSRVYCLSSVFRAEKSMSPKHLSEFLMLELEQAFLFDLKTLMSIVEKLFRYLLVEIEKNCPKDLELLLEKNQHHKYYDKLKSCKFLQISYGEACQMLSSKYPKLNADSIMNFNAEMERSLLEICDHQPIFVTNFPMEIKPFYMKTTDDGQMAECFDLLTPICGEVCGGSLRENRYDRLYEQIKLKNVIKNNANNNHQLEWYLDLRRFGSVPTGGFGFGFDRFLQTVCGVANIKDVVPFPRWPYHCRL</sequence>
<evidence type="ECO:0000313" key="9">
    <source>
        <dbReference type="EMBL" id="KAH7646208.1"/>
    </source>
</evidence>